<dbReference type="Proteomes" id="UP000289323">
    <property type="component" value="Unassembled WGS sequence"/>
</dbReference>
<accession>A0A3S4AYS0</accession>
<keyword evidence="2" id="KW-1133">Transmembrane helix</keyword>
<evidence type="ECO:0000313" key="4">
    <source>
        <dbReference type="Proteomes" id="UP000289323"/>
    </source>
</evidence>
<keyword evidence="2" id="KW-0812">Transmembrane</keyword>
<feature type="compositionally biased region" description="Acidic residues" evidence="1">
    <location>
        <begin position="150"/>
        <end position="160"/>
    </location>
</feature>
<dbReference type="EMBL" id="OUUZ01000018">
    <property type="protein sequence ID" value="SPQ26553.1"/>
    <property type="molecule type" value="Genomic_DNA"/>
</dbReference>
<protein>
    <submittedName>
        <fullName evidence="3">7904ec08-cf70-49a5-9aff-d3629ba26d90</fullName>
    </submittedName>
</protein>
<evidence type="ECO:0000256" key="1">
    <source>
        <dbReference type="SAM" id="MobiDB-lite"/>
    </source>
</evidence>
<dbReference type="AlphaFoldDB" id="A0A3S4AYS0"/>
<sequence length="231" mass="24553">MADTCKSCHDPLILALDPDESGDEGQTVPDDLHLPCGCHFHWQCLLDLAAEIVAAFFLLLLISISTTTTNRYHDPAPILTTYTNEGGVQPDLDIAPHLAEEAFLTAHPYARPARAFHALVAEGDVPGMLDLLGSLATTSSGSTNPAELPSEGEGEGEGEGEISLTPAQLLAWRDPLNGLRGALHVALEARQEEAVWALLWLGSGVARAEFPAAVVQAAEGMGLPRCWDEVS</sequence>
<feature type="transmembrane region" description="Helical" evidence="2">
    <location>
        <begin position="40"/>
        <end position="62"/>
    </location>
</feature>
<evidence type="ECO:0000256" key="2">
    <source>
        <dbReference type="SAM" id="Phobius"/>
    </source>
</evidence>
<gene>
    <name evidence="3" type="ORF">TT172_LOCUS8972</name>
</gene>
<reference evidence="3 4" key="1">
    <citation type="submission" date="2018-04" db="EMBL/GenBank/DDBJ databases">
        <authorList>
            <person name="Huttner S."/>
            <person name="Dainat J."/>
        </authorList>
    </citation>
    <scope>NUCLEOTIDE SEQUENCE [LARGE SCALE GENOMIC DNA]</scope>
</reference>
<proteinExistence type="predicted"/>
<keyword evidence="2" id="KW-0472">Membrane</keyword>
<feature type="region of interest" description="Disordered" evidence="1">
    <location>
        <begin position="137"/>
        <end position="160"/>
    </location>
</feature>
<organism evidence="3 4">
    <name type="scientific">Thermothielavioides terrestris</name>
    <dbReference type="NCBI Taxonomy" id="2587410"/>
    <lineage>
        <taxon>Eukaryota</taxon>
        <taxon>Fungi</taxon>
        <taxon>Dikarya</taxon>
        <taxon>Ascomycota</taxon>
        <taxon>Pezizomycotina</taxon>
        <taxon>Sordariomycetes</taxon>
        <taxon>Sordariomycetidae</taxon>
        <taxon>Sordariales</taxon>
        <taxon>Chaetomiaceae</taxon>
        <taxon>Thermothielavioides</taxon>
    </lineage>
</organism>
<evidence type="ECO:0000313" key="3">
    <source>
        <dbReference type="EMBL" id="SPQ26553.1"/>
    </source>
</evidence>
<name>A0A3S4AYS0_9PEZI</name>